<sequence length="484" mass="52417">MTALGFKRDYSRQPPGFSWRRSTWFIIYTVSIALWTDLFLYSLVVPILPFLLQDRLDLPQSQIQSYVSGLLATFAAASFGFSPVIGYISDLVSTRQAPFFLGLLALLGSTALFLLGQTLLVLFIARILQGLSAALVWTVGLVLCVEAVGTENLGKTMGGVFGFIAVGNLLSPPLGGFVYERTGSKGVFIIAFAVLLVDFILRALVIEPRIGERYESHSQNSTHPPADQVDDCIDERPTQPEETTRLLPRPEDVVTSDDYKISPDVPTICYKIPILPCLADLRFISAVFLTLVQATLLGSFDATVPTLAKEYYGLSSLHAGLLFLPLGITNLALGPIFGMCVDRFGTKVVAASAYSFLSLILCFLRLLQPGASSQALVYGGMLGLCGVGMAGINSPAIVEASLIIENYYESNKSFFGYKKPYAQLYALNNMVFSAGLALGPELAGELKQRIGYGNMNAILAGICAFAALLSLRYIGATRAQDFPR</sequence>
<gene>
    <name evidence="1" type="ORF">NLG97_g6504</name>
</gene>
<proteinExistence type="predicted"/>
<comment type="caution">
    <text evidence="1">The sequence shown here is derived from an EMBL/GenBank/DDBJ whole genome shotgun (WGS) entry which is preliminary data.</text>
</comment>
<dbReference type="Proteomes" id="UP001148737">
    <property type="component" value="Unassembled WGS sequence"/>
</dbReference>
<reference evidence="1" key="1">
    <citation type="submission" date="2022-07" db="EMBL/GenBank/DDBJ databases">
        <title>Genome Sequence of Lecanicillium saksenae.</title>
        <authorList>
            <person name="Buettner E."/>
        </authorList>
    </citation>
    <scope>NUCLEOTIDE SEQUENCE</scope>
    <source>
        <strain evidence="1">VT-O1</strain>
    </source>
</reference>
<name>A0ACC1QR21_9HYPO</name>
<dbReference type="EMBL" id="JANAKD010000866">
    <property type="protein sequence ID" value="KAJ3486999.1"/>
    <property type="molecule type" value="Genomic_DNA"/>
</dbReference>
<organism evidence="1 2">
    <name type="scientific">Lecanicillium saksenae</name>
    <dbReference type="NCBI Taxonomy" id="468837"/>
    <lineage>
        <taxon>Eukaryota</taxon>
        <taxon>Fungi</taxon>
        <taxon>Dikarya</taxon>
        <taxon>Ascomycota</taxon>
        <taxon>Pezizomycotina</taxon>
        <taxon>Sordariomycetes</taxon>
        <taxon>Hypocreomycetidae</taxon>
        <taxon>Hypocreales</taxon>
        <taxon>Cordycipitaceae</taxon>
        <taxon>Lecanicillium</taxon>
    </lineage>
</organism>
<evidence type="ECO:0000313" key="1">
    <source>
        <dbReference type="EMBL" id="KAJ3486999.1"/>
    </source>
</evidence>
<keyword evidence="2" id="KW-1185">Reference proteome</keyword>
<accession>A0ACC1QR21</accession>
<evidence type="ECO:0000313" key="2">
    <source>
        <dbReference type="Proteomes" id="UP001148737"/>
    </source>
</evidence>
<protein>
    <submittedName>
        <fullName evidence="1">Uncharacterized protein</fullName>
    </submittedName>
</protein>